<dbReference type="PANTHER" id="PTHR42935:SF1">
    <property type="entry name" value="SLR0930 PROTEIN"/>
    <property type="match status" value="1"/>
</dbReference>
<dbReference type="PANTHER" id="PTHR42935">
    <property type="entry name" value="SLR0930 PROTEIN"/>
    <property type="match status" value="1"/>
</dbReference>
<keyword evidence="3" id="KW-1185">Reference proteome</keyword>
<dbReference type="EMBL" id="SLUI01000004">
    <property type="protein sequence ID" value="TCL38157.1"/>
    <property type="molecule type" value="Genomic_DNA"/>
</dbReference>
<organism evidence="2 3">
    <name type="scientific">Anaerospora hongkongensis</name>
    <dbReference type="NCBI Taxonomy" id="244830"/>
    <lineage>
        <taxon>Bacteria</taxon>
        <taxon>Bacillati</taxon>
        <taxon>Bacillota</taxon>
        <taxon>Negativicutes</taxon>
        <taxon>Selenomonadales</taxon>
        <taxon>Sporomusaceae</taxon>
        <taxon>Anaerospora</taxon>
    </lineage>
</organism>
<accession>A0A4V2Q8S8</accession>
<dbReference type="CDD" id="cd00009">
    <property type="entry name" value="AAA"/>
    <property type="match status" value="1"/>
</dbReference>
<dbReference type="OrthoDB" id="9812140at2"/>
<dbReference type="InterPro" id="IPR003593">
    <property type="entry name" value="AAA+_ATPase"/>
</dbReference>
<dbReference type="AlphaFoldDB" id="A0A4V2Q8S8"/>
<evidence type="ECO:0000313" key="3">
    <source>
        <dbReference type="Proteomes" id="UP000295063"/>
    </source>
</evidence>
<dbReference type="Proteomes" id="UP000295063">
    <property type="component" value="Unassembled WGS sequence"/>
</dbReference>
<dbReference type="SUPFAM" id="SSF52540">
    <property type="entry name" value="P-loop containing nucleoside triphosphate hydrolases"/>
    <property type="match status" value="1"/>
</dbReference>
<gene>
    <name evidence="2" type="ORF">EV210_104124</name>
</gene>
<dbReference type="Gene3D" id="3.40.50.300">
    <property type="entry name" value="P-loop containing nucleotide triphosphate hydrolases"/>
    <property type="match status" value="1"/>
</dbReference>
<dbReference type="SMART" id="SM00382">
    <property type="entry name" value="AAA"/>
    <property type="match status" value="1"/>
</dbReference>
<dbReference type="InterPro" id="IPR027417">
    <property type="entry name" value="P-loop_NTPase"/>
</dbReference>
<dbReference type="RefSeq" id="WP_132077705.1">
    <property type="nucleotide sequence ID" value="NZ_SLUI01000004.1"/>
</dbReference>
<protein>
    <recommendedName>
        <fullName evidence="1">AAA+ ATPase domain-containing protein</fullName>
    </recommendedName>
</protein>
<dbReference type="Pfam" id="PF05673">
    <property type="entry name" value="DUF815"/>
    <property type="match status" value="1"/>
</dbReference>
<name>A0A4V2Q8S8_9FIRM</name>
<sequence length="419" mass="47452">MQDKCSFGEIQNLLVYRNLLADKLVSTMQHVLNSNGEDKLLYEVYAGLIEEAEKHGLQGDLWKSYLVYLISRDENVFSTTVEKRNGQIGTGLRRAVMHDLAIIRRLLQLNNAEMRDSVLVGDFTPTEAVEKDQNGAALLELFAVQADQEYSLDQLVDKLIAYYLQHGCGSVAGYAAFRWDDATGLVGIKDRDRIKLDDLVGYEKQKQVLVRNTEAFLANKPANNVLLVGARGTGKSSSVKALVNCYWKEGLRLVEVQRHQFQSLHKIISELRGRSQRFIVFLDDLSFEESETEYKFLKSVIEGSLESRPDNVLLYATSNRRHLIRESWSDRADAQDVHSADSVHEKISLSDRFGITLTYQAPDQKDYLHIVETLAKQHSINLPAAELKQQALRWELSHSGRSGRVAQQFVKHIIGSNLS</sequence>
<feature type="domain" description="AAA+ ATPase" evidence="1">
    <location>
        <begin position="221"/>
        <end position="349"/>
    </location>
</feature>
<reference evidence="2 3" key="1">
    <citation type="submission" date="2019-03" db="EMBL/GenBank/DDBJ databases">
        <title>Genomic Encyclopedia of Type Strains, Phase IV (KMG-IV): sequencing the most valuable type-strain genomes for metagenomic binning, comparative biology and taxonomic classification.</title>
        <authorList>
            <person name="Goeker M."/>
        </authorList>
    </citation>
    <scope>NUCLEOTIDE SEQUENCE [LARGE SCALE GENOMIC DNA]</scope>
    <source>
        <strain evidence="2 3">DSM 15969</strain>
    </source>
</reference>
<dbReference type="InterPro" id="IPR008533">
    <property type="entry name" value="DUF815"/>
</dbReference>
<evidence type="ECO:0000259" key="1">
    <source>
        <dbReference type="SMART" id="SM00382"/>
    </source>
</evidence>
<evidence type="ECO:0000313" key="2">
    <source>
        <dbReference type="EMBL" id="TCL38157.1"/>
    </source>
</evidence>
<comment type="caution">
    <text evidence="2">The sequence shown here is derived from an EMBL/GenBank/DDBJ whole genome shotgun (WGS) entry which is preliminary data.</text>
</comment>
<proteinExistence type="predicted"/>